<proteinExistence type="predicted"/>
<feature type="transmembrane region" description="Helical" evidence="6">
    <location>
        <begin position="184"/>
        <end position="204"/>
    </location>
</feature>
<feature type="transmembrane region" description="Helical" evidence="6">
    <location>
        <begin position="326"/>
        <end position="352"/>
    </location>
</feature>
<feature type="transmembrane region" description="Helical" evidence="6">
    <location>
        <begin position="122"/>
        <end position="140"/>
    </location>
</feature>
<feature type="transmembrane region" description="Helical" evidence="6">
    <location>
        <begin position="224"/>
        <end position="242"/>
    </location>
</feature>
<evidence type="ECO:0000256" key="3">
    <source>
        <dbReference type="ARBA" id="ARBA00022692"/>
    </source>
</evidence>
<dbReference type="GO" id="GO:0005886">
    <property type="term" value="C:plasma membrane"/>
    <property type="evidence" value="ECO:0007669"/>
    <property type="project" value="TreeGrafter"/>
</dbReference>
<dbReference type="Pfam" id="PF01566">
    <property type="entry name" value="Nramp"/>
    <property type="match status" value="1"/>
</dbReference>
<dbReference type="GO" id="GO:0034755">
    <property type="term" value="P:iron ion transmembrane transport"/>
    <property type="evidence" value="ECO:0007669"/>
    <property type="project" value="TreeGrafter"/>
</dbReference>
<dbReference type="AlphaFoldDB" id="A0A3B0VLM3"/>
<feature type="transmembrane region" description="Helical" evidence="6">
    <location>
        <begin position="399"/>
        <end position="418"/>
    </location>
</feature>
<evidence type="ECO:0000256" key="4">
    <source>
        <dbReference type="ARBA" id="ARBA00022989"/>
    </source>
</evidence>
<evidence type="ECO:0000256" key="1">
    <source>
        <dbReference type="ARBA" id="ARBA00004141"/>
    </source>
</evidence>
<keyword evidence="4 6" id="KW-1133">Transmembrane helix</keyword>
<dbReference type="GO" id="GO:0005384">
    <property type="term" value="F:manganese ion transmembrane transporter activity"/>
    <property type="evidence" value="ECO:0007669"/>
    <property type="project" value="TreeGrafter"/>
</dbReference>
<dbReference type="GO" id="GO:0015086">
    <property type="term" value="F:cadmium ion transmembrane transporter activity"/>
    <property type="evidence" value="ECO:0007669"/>
    <property type="project" value="TreeGrafter"/>
</dbReference>
<gene>
    <name evidence="7" type="ORF">MNBD_CPR01-155</name>
</gene>
<accession>A0A3B0VLM3</accession>
<dbReference type="InterPro" id="IPR001046">
    <property type="entry name" value="NRAMP_fam"/>
</dbReference>
<name>A0A3B0VLM3_9ZZZZ</name>
<feature type="transmembrane region" description="Helical" evidence="6">
    <location>
        <begin position="372"/>
        <end position="393"/>
    </location>
</feature>
<comment type="subcellular location">
    <subcellularLocation>
        <location evidence="1">Membrane</location>
        <topology evidence="1">Multi-pass membrane protein</topology>
    </subcellularLocation>
</comment>
<protein>
    <submittedName>
        <fullName evidence="7">Manganese transport protein MntH</fullName>
    </submittedName>
</protein>
<dbReference type="PANTHER" id="PTHR11706">
    <property type="entry name" value="SOLUTE CARRIER PROTEIN FAMILY 11 MEMBER"/>
    <property type="match status" value="1"/>
</dbReference>
<organism evidence="7">
    <name type="scientific">hydrothermal vent metagenome</name>
    <dbReference type="NCBI Taxonomy" id="652676"/>
    <lineage>
        <taxon>unclassified sequences</taxon>
        <taxon>metagenomes</taxon>
        <taxon>ecological metagenomes</taxon>
    </lineage>
</organism>
<evidence type="ECO:0000256" key="5">
    <source>
        <dbReference type="ARBA" id="ARBA00023136"/>
    </source>
</evidence>
<evidence type="ECO:0000313" key="7">
    <source>
        <dbReference type="EMBL" id="VAW32544.1"/>
    </source>
</evidence>
<feature type="transmembrane region" description="Helical" evidence="6">
    <location>
        <begin position="284"/>
        <end position="306"/>
    </location>
</feature>
<keyword evidence="2" id="KW-0813">Transport</keyword>
<sequence>MSKQKKKHGAERVFAVPAEMLEKSIHVAEHGEHMLTNNGPVRRAGEYWSKLGPGLTTGAADNDPSGIATYSQAGAQFGFQFLWTPLFTLPFMAVVQEMCARIGIVSGRGLAANIRSHYSSGALYLVTILLFIANTLNIAADLGAMAAGAHLLIPLANIEILVIIFAFISLLLQIFTSYAHYAKYLKYLTLALFSYVITAFAVNLDWTSLLYHTVIPSFSLTKSHIFLLGAILGTTISPYLFFWQTSQEVEERVLHGETSIKQRQKNVNDDEIKDMRVDVWSGMFFSNLIAFFIFAACAGTLYTHGIVNIETAADAASALRPFAGEFAYLLFAIGIIGTGLLAIPVLAGSTAYAIAESFGWRYGLYRKLKQAYAFYGVIIISMIIGVIANFMHLDPIKGLLYAALANGIIAPVVLFFVIRISGNKKVMGRHHNKRTASFIGWVTVVVMAVSGIAAMITLI</sequence>
<evidence type="ECO:0000256" key="2">
    <source>
        <dbReference type="ARBA" id="ARBA00022448"/>
    </source>
</evidence>
<feature type="transmembrane region" description="Helical" evidence="6">
    <location>
        <begin position="438"/>
        <end position="458"/>
    </location>
</feature>
<feature type="transmembrane region" description="Helical" evidence="6">
    <location>
        <begin position="152"/>
        <end position="172"/>
    </location>
</feature>
<reference evidence="7" key="1">
    <citation type="submission" date="2018-06" db="EMBL/GenBank/DDBJ databases">
        <authorList>
            <person name="Zhirakovskaya E."/>
        </authorList>
    </citation>
    <scope>NUCLEOTIDE SEQUENCE</scope>
</reference>
<evidence type="ECO:0000256" key="6">
    <source>
        <dbReference type="SAM" id="Phobius"/>
    </source>
</evidence>
<keyword evidence="5 6" id="KW-0472">Membrane</keyword>
<dbReference type="EMBL" id="UOEV01000055">
    <property type="protein sequence ID" value="VAW32544.1"/>
    <property type="molecule type" value="Genomic_DNA"/>
</dbReference>
<keyword evidence="3 6" id="KW-0812">Transmembrane</keyword>
<dbReference type="PANTHER" id="PTHR11706:SF33">
    <property type="entry name" value="NATURAL RESISTANCE-ASSOCIATED MACROPHAGE PROTEIN 2"/>
    <property type="match status" value="1"/>
</dbReference>